<dbReference type="InterPro" id="IPR051598">
    <property type="entry name" value="TSUP/Inactive_protease-like"/>
</dbReference>
<feature type="transmembrane region" description="Helical" evidence="5">
    <location>
        <begin position="6"/>
        <end position="39"/>
    </location>
</feature>
<name>A1BIA4_CHLPD</name>
<protein>
    <recommendedName>
        <fullName evidence="5">Probable membrane transporter protein</fullName>
    </recommendedName>
</protein>
<keyword evidence="7" id="KW-1185">Reference proteome</keyword>
<feature type="transmembrane region" description="Helical" evidence="5">
    <location>
        <begin position="108"/>
        <end position="126"/>
    </location>
</feature>
<comment type="subcellular location">
    <subcellularLocation>
        <location evidence="5">Cell membrane</location>
        <topology evidence="5">Multi-pass membrane protein</topology>
    </subcellularLocation>
    <subcellularLocation>
        <location evidence="1">Membrane</location>
        <topology evidence="1">Multi-pass membrane protein</topology>
    </subcellularLocation>
</comment>
<evidence type="ECO:0000256" key="5">
    <source>
        <dbReference type="RuleBase" id="RU363041"/>
    </source>
</evidence>
<feature type="transmembrane region" description="Helical" evidence="5">
    <location>
        <begin position="51"/>
        <end position="70"/>
    </location>
</feature>
<dbReference type="OrthoDB" id="8559161at2"/>
<evidence type="ECO:0000256" key="2">
    <source>
        <dbReference type="ARBA" id="ARBA00022692"/>
    </source>
</evidence>
<evidence type="ECO:0000256" key="4">
    <source>
        <dbReference type="ARBA" id="ARBA00023136"/>
    </source>
</evidence>
<evidence type="ECO:0000313" key="6">
    <source>
        <dbReference type="EMBL" id="ABL66131.1"/>
    </source>
</evidence>
<dbReference type="EMBL" id="CP000492">
    <property type="protein sequence ID" value="ABL66131.1"/>
    <property type="molecule type" value="Genomic_DNA"/>
</dbReference>
<keyword evidence="5" id="KW-1003">Cell membrane</keyword>
<gene>
    <name evidence="6" type="ordered locus">Cpha266_2123</name>
</gene>
<reference evidence="6 7" key="1">
    <citation type="submission" date="2006-12" db="EMBL/GenBank/DDBJ databases">
        <title>Complete sequence of Chlorobium phaeobacteroides DSM 266.</title>
        <authorList>
            <consortium name="US DOE Joint Genome Institute"/>
            <person name="Copeland A."/>
            <person name="Lucas S."/>
            <person name="Lapidus A."/>
            <person name="Barry K."/>
            <person name="Detter J.C."/>
            <person name="Glavina del Rio T."/>
            <person name="Hammon N."/>
            <person name="Israni S."/>
            <person name="Pitluck S."/>
            <person name="Goltsman E."/>
            <person name="Schmutz J."/>
            <person name="Larimer F."/>
            <person name="Land M."/>
            <person name="Hauser L."/>
            <person name="Mikhailova N."/>
            <person name="Li T."/>
            <person name="Overmann J."/>
            <person name="Bryant D.A."/>
            <person name="Richardson P."/>
        </authorList>
    </citation>
    <scope>NUCLEOTIDE SEQUENCE [LARGE SCALE GENOMIC DNA]</scope>
    <source>
        <strain evidence="6 7">DSM 266</strain>
    </source>
</reference>
<feature type="transmembrane region" description="Helical" evidence="5">
    <location>
        <begin position="239"/>
        <end position="257"/>
    </location>
</feature>
<dbReference type="RefSeq" id="WP_011745930.1">
    <property type="nucleotide sequence ID" value="NC_008639.1"/>
</dbReference>
<feature type="transmembrane region" description="Helical" evidence="5">
    <location>
        <begin position="82"/>
        <end position="101"/>
    </location>
</feature>
<keyword evidence="2 5" id="KW-0812">Transmembrane</keyword>
<organism evidence="6 7">
    <name type="scientific">Chlorobium phaeobacteroides (strain DSM 266 / SMG 266 / 2430)</name>
    <dbReference type="NCBI Taxonomy" id="290317"/>
    <lineage>
        <taxon>Bacteria</taxon>
        <taxon>Pseudomonadati</taxon>
        <taxon>Chlorobiota</taxon>
        <taxon>Chlorobiia</taxon>
        <taxon>Chlorobiales</taxon>
        <taxon>Chlorobiaceae</taxon>
        <taxon>Chlorobium/Pelodictyon group</taxon>
        <taxon>Chlorobium</taxon>
    </lineage>
</organism>
<dbReference type="Pfam" id="PF01925">
    <property type="entry name" value="TauE"/>
    <property type="match status" value="1"/>
</dbReference>
<dbReference type="HOGENOM" id="CLU_045498_5_3_10"/>
<dbReference type="PANTHER" id="PTHR43701:SF13">
    <property type="entry name" value="MEMBRANE TRANSPORTER PROTEIN YRKJ-RELATED"/>
    <property type="match status" value="1"/>
</dbReference>
<dbReference type="KEGG" id="cph:Cpha266_2123"/>
<feature type="transmembrane region" description="Helical" evidence="5">
    <location>
        <begin position="208"/>
        <end position="227"/>
    </location>
</feature>
<dbReference type="AlphaFoldDB" id="A1BIA4"/>
<proteinExistence type="inferred from homology"/>
<sequence length="261" mass="27051" precursor="true">MHEQILFAVLFLIGLCGSFFAGMLGLGGAIILVPLLLYLPPLFGLPSLDMKQISGMTIVVVFVSSLIALMVQHKNRFVSKPLVAAVGITALVSSFAGAVFSKSTSSDMLLAVFACMAGFAAVIMFIPRKESGGDIPAEQVTFNIPLAIALALIPAFIGGMVGAPGAYIFAPLIIIFLKVPTKVAIGSTLGIAFLASVSGAAGKLLTAQVPYVLTFALLLGAVPGARVGAMLTKKIPAAALKKGLAMVIAFAAIRMWMDVLR</sequence>
<feature type="transmembrane region" description="Helical" evidence="5">
    <location>
        <begin position="183"/>
        <end position="202"/>
    </location>
</feature>
<accession>A1BIA4</accession>
<dbReference type="GO" id="GO:0005886">
    <property type="term" value="C:plasma membrane"/>
    <property type="evidence" value="ECO:0007669"/>
    <property type="project" value="UniProtKB-SubCell"/>
</dbReference>
<evidence type="ECO:0000313" key="7">
    <source>
        <dbReference type="Proteomes" id="UP000008701"/>
    </source>
</evidence>
<dbReference type="InterPro" id="IPR002781">
    <property type="entry name" value="TM_pro_TauE-like"/>
</dbReference>
<dbReference type="STRING" id="290317.Cpha266_2123"/>
<dbReference type="PANTHER" id="PTHR43701">
    <property type="entry name" value="MEMBRANE TRANSPORTER PROTEIN MJ0441-RELATED"/>
    <property type="match status" value="1"/>
</dbReference>
<keyword evidence="4 5" id="KW-0472">Membrane</keyword>
<feature type="transmembrane region" description="Helical" evidence="5">
    <location>
        <begin position="146"/>
        <end position="176"/>
    </location>
</feature>
<keyword evidence="3 5" id="KW-1133">Transmembrane helix</keyword>
<evidence type="ECO:0000256" key="1">
    <source>
        <dbReference type="ARBA" id="ARBA00004141"/>
    </source>
</evidence>
<comment type="similarity">
    <text evidence="5">Belongs to the 4-toluene sulfonate uptake permease (TSUP) (TC 2.A.102) family.</text>
</comment>
<evidence type="ECO:0000256" key="3">
    <source>
        <dbReference type="ARBA" id="ARBA00022989"/>
    </source>
</evidence>
<dbReference type="Proteomes" id="UP000008701">
    <property type="component" value="Chromosome"/>
</dbReference>
<dbReference type="eggNOG" id="COG0730">
    <property type="taxonomic scope" value="Bacteria"/>
</dbReference>